<dbReference type="InterPro" id="IPR007627">
    <property type="entry name" value="RNA_pol_sigma70_r2"/>
</dbReference>
<dbReference type="AlphaFoldDB" id="A0A3B9GW62"/>
<feature type="non-terminal residue" evidence="2">
    <location>
        <position position="49"/>
    </location>
</feature>
<dbReference type="PRINTS" id="PR00046">
    <property type="entry name" value="SIGMA70FCT"/>
</dbReference>
<dbReference type="GO" id="GO:0003700">
    <property type="term" value="F:DNA-binding transcription factor activity"/>
    <property type="evidence" value="ECO:0007669"/>
    <property type="project" value="InterPro"/>
</dbReference>
<sequence length="49" mass="5539">AKIAMGYRGYGLPMAEVISEGNVGLMQAVKKFDPDKGFRLATYAMWWIR</sequence>
<evidence type="ECO:0000313" key="3">
    <source>
        <dbReference type="Proteomes" id="UP000259610"/>
    </source>
</evidence>
<reference evidence="2 3" key="1">
    <citation type="journal article" date="2018" name="Nat. Biotechnol.">
        <title>A standardized bacterial taxonomy based on genome phylogeny substantially revises the tree of life.</title>
        <authorList>
            <person name="Parks D.H."/>
            <person name="Chuvochina M."/>
            <person name="Waite D.W."/>
            <person name="Rinke C."/>
            <person name="Skarshewski A."/>
            <person name="Chaumeil P.A."/>
            <person name="Hugenholtz P."/>
        </authorList>
    </citation>
    <scope>NUCLEOTIDE SEQUENCE [LARGE SCALE GENOMIC DNA]</scope>
    <source>
        <strain evidence="2">UBA8733</strain>
    </source>
</reference>
<name>A0A3B9GW62_9PROT</name>
<dbReference type="PANTHER" id="PTHR30376">
    <property type="entry name" value="SIGMA FACTOR RPOH HEAT SHOCK RELATED"/>
    <property type="match status" value="1"/>
</dbReference>
<protein>
    <submittedName>
        <fullName evidence="2">RNA polymerase factor sigma-32</fullName>
    </submittedName>
</protein>
<dbReference type="InterPro" id="IPR013325">
    <property type="entry name" value="RNA_pol_sigma_r2"/>
</dbReference>
<dbReference type="EMBL" id="DMAN01000129">
    <property type="protein sequence ID" value="HAE26695.1"/>
    <property type="molecule type" value="Genomic_DNA"/>
</dbReference>
<dbReference type="InterPro" id="IPR050813">
    <property type="entry name" value="Sigma-70_Factor"/>
</dbReference>
<gene>
    <name evidence="2" type="ORF">DCG58_06010</name>
</gene>
<accession>A0A3B9GW62</accession>
<dbReference type="PROSITE" id="PS00715">
    <property type="entry name" value="SIGMA70_1"/>
    <property type="match status" value="1"/>
</dbReference>
<dbReference type="Proteomes" id="UP000259610">
    <property type="component" value="Unassembled WGS sequence"/>
</dbReference>
<dbReference type="PANTHER" id="PTHR30376:SF3">
    <property type="entry name" value="RNA POLYMERASE SIGMA FACTOR RPOH"/>
    <property type="match status" value="1"/>
</dbReference>
<proteinExistence type="predicted"/>
<organism evidence="2 3">
    <name type="scientific">Hyphomonas adhaerens</name>
    <dbReference type="NCBI Taxonomy" id="81029"/>
    <lineage>
        <taxon>Bacteria</taxon>
        <taxon>Pseudomonadati</taxon>
        <taxon>Pseudomonadota</taxon>
        <taxon>Alphaproteobacteria</taxon>
        <taxon>Hyphomonadales</taxon>
        <taxon>Hyphomonadaceae</taxon>
        <taxon>Hyphomonas</taxon>
    </lineage>
</organism>
<dbReference type="InterPro" id="IPR000943">
    <property type="entry name" value="RNA_pol_sigma70"/>
</dbReference>
<dbReference type="Gene3D" id="1.10.601.10">
    <property type="entry name" value="RNA Polymerase Primary Sigma Factor"/>
    <property type="match status" value="1"/>
</dbReference>
<evidence type="ECO:0000313" key="2">
    <source>
        <dbReference type="EMBL" id="HAE26695.1"/>
    </source>
</evidence>
<feature type="domain" description="RNA polymerase sigma-70" evidence="1">
    <location>
        <begin position="16"/>
        <end position="29"/>
    </location>
</feature>
<feature type="non-terminal residue" evidence="2">
    <location>
        <position position="1"/>
    </location>
</feature>
<evidence type="ECO:0000259" key="1">
    <source>
        <dbReference type="PROSITE" id="PS00715"/>
    </source>
</evidence>
<dbReference type="SUPFAM" id="SSF88946">
    <property type="entry name" value="Sigma2 domain of RNA polymerase sigma factors"/>
    <property type="match status" value="1"/>
</dbReference>
<dbReference type="GO" id="GO:0006352">
    <property type="term" value="P:DNA-templated transcription initiation"/>
    <property type="evidence" value="ECO:0007669"/>
    <property type="project" value="InterPro"/>
</dbReference>
<dbReference type="Pfam" id="PF04542">
    <property type="entry name" value="Sigma70_r2"/>
    <property type="match status" value="1"/>
</dbReference>
<comment type="caution">
    <text evidence="2">The sequence shown here is derived from an EMBL/GenBank/DDBJ whole genome shotgun (WGS) entry which is preliminary data.</text>
</comment>